<evidence type="ECO:0000313" key="4">
    <source>
        <dbReference type="EMBL" id="KII72336.1"/>
    </source>
</evidence>
<dbReference type="GO" id="GO:0005615">
    <property type="term" value="C:extracellular space"/>
    <property type="evidence" value="ECO:0007669"/>
    <property type="project" value="InterPro"/>
</dbReference>
<comment type="caution">
    <text evidence="4">The sequence shown here is derived from an EMBL/GenBank/DDBJ whole genome shotgun (WGS) entry which is preliminary data.</text>
</comment>
<dbReference type="OrthoDB" id="671595at2759"/>
<dbReference type="InterPro" id="IPR042185">
    <property type="entry name" value="Serpin_sf_2"/>
</dbReference>
<organism evidence="4 5">
    <name type="scientific">Thelohanellus kitauei</name>
    <name type="common">Myxosporean</name>
    <dbReference type="NCBI Taxonomy" id="669202"/>
    <lineage>
        <taxon>Eukaryota</taxon>
        <taxon>Metazoa</taxon>
        <taxon>Cnidaria</taxon>
        <taxon>Myxozoa</taxon>
        <taxon>Myxosporea</taxon>
        <taxon>Bivalvulida</taxon>
        <taxon>Platysporina</taxon>
        <taxon>Myxobolidae</taxon>
        <taxon>Thelohanellus</taxon>
    </lineage>
</organism>
<protein>
    <submittedName>
        <fullName evidence="4">Glia-derived nexin</fullName>
    </submittedName>
</protein>
<evidence type="ECO:0000259" key="3">
    <source>
        <dbReference type="SMART" id="SM00093"/>
    </source>
</evidence>
<sequence length="286" mass="33354">MEQLLAIDNADSVLFHSSEISEKYKKMSKAHRMNLEKIDFTNLPEAIRVINEWITKHTNGQMFNVIRELDARINMALFSVFMRQITWVRSFNPTLTKKKPFYAGGKSMEVEMMKRYYIYNVTEAKFANFAFIPINHNHQQAVIILPNEGFTLDDVFKHFKFIDLPIYYQKSSVSYLKLKIPKFTLLGSKDMVRTLKHFNVSLIFESNNKDFKDFAGENGFLKTFLQVVNVEVKEARTIYFSNTDDDAVMGGWKTDFICDRPFYFLIYDHNARIVLLAASIKNPNAA</sequence>
<feature type="domain" description="Serpin" evidence="3">
    <location>
        <begin position="3"/>
        <end position="283"/>
    </location>
</feature>
<dbReference type="PANTHER" id="PTHR11461:SF211">
    <property type="entry name" value="GH10112P-RELATED"/>
    <property type="match status" value="1"/>
</dbReference>
<comment type="similarity">
    <text evidence="1 2">Belongs to the serpin family.</text>
</comment>
<gene>
    <name evidence="4" type="ORF">RF11_05023</name>
</gene>
<dbReference type="SMART" id="SM00093">
    <property type="entry name" value="SERPIN"/>
    <property type="match status" value="1"/>
</dbReference>
<dbReference type="InterPro" id="IPR042178">
    <property type="entry name" value="Serpin_sf_1"/>
</dbReference>
<dbReference type="Pfam" id="PF00079">
    <property type="entry name" value="Serpin"/>
    <property type="match status" value="1"/>
</dbReference>
<evidence type="ECO:0000256" key="1">
    <source>
        <dbReference type="ARBA" id="ARBA00009500"/>
    </source>
</evidence>
<dbReference type="AlphaFoldDB" id="A0A0C2MYB8"/>
<dbReference type="InterPro" id="IPR023795">
    <property type="entry name" value="Serpin_CS"/>
</dbReference>
<dbReference type="InterPro" id="IPR036186">
    <property type="entry name" value="Serpin_sf"/>
</dbReference>
<reference evidence="4 5" key="1">
    <citation type="journal article" date="2014" name="Genome Biol. Evol.">
        <title>The genome of the myxosporean Thelohanellus kitauei shows adaptations to nutrient acquisition within its fish host.</title>
        <authorList>
            <person name="Yang Y."/>
            <person name="Xiong J."/>
            <person name="Zhou Z."/>
            <person name="Huo F."/>
            <person name="Miao W."/>
            <person name="Ran C."/>
            <person name="Liu Y."/>
            <person name="Zhang J."/>
            <person name="Feng J."/>
            <person name="Wang M."/>
            <person name="Wang M."/>
            <person name="Wang L."/>
            <person name="Yao B."/>
        </authorList>
    </citation>
    <scope>NUCLEOTIDE SEQUENCE [LARGE SCALE GENOMIC DNA]</scope>
    <source>
        <strain evidence="4">Wuqing</strain>
    </source>
</reference>
<evidence type="ECO:0000313" key="5">
    <source>
        <dbReference type="Proteomes" id="UP000031668"/>
    </source>
</evidence>
<proteinExistence type="inferred from homology"/>
<dbReference type="OMA" id="YRTNCED"/>
<dbReference type="PANTHER" id="PTHR11461">
    <property type="entry name" value="SERINE PROTEASE INHIBITOR, SERPIN"/>
    <property type="match status" value="1"/>
</dbReference>
<dbReference type="Proteomes" id="UP000031668">
    <property type="component" value="Unassembled WGS sequence"/>
</dbReference>
<evidence type="ECO:0000256" key="2">
    <source>
        <dbReference type="RuleBase" id="RU000411"/>
    </source>
</evidence>
<name>A0A0C2MYB8_THEKT</name>
<dbReference type="GO" id="GO:0004867">
    <property type="term" value="F:serine-type endopeptidase inhibitor activity"/>
    <property type="evidence" value="ECO:0007669"/>
    <property type="project" value="InterPro"/>
</dbReference>
<dbReference type="Gene3D" id="2.30.39.10">
    <property type="entry name" value="Alpha-1-antitrypsin, domain 1"/>
    <property type="match status" value="1"/>
</dbReference>
<dbReference type="InterPro" id="IPR000215">
    <property type="entry name" value="Serpin_fam"/>
</dbReference>
<accession>A0A0C2MYB8</accession>
<dbReference type="Gene3D" id="3.30.497.10">
    <property type="entry name" value="Antithrombin, subunit I, domain 2"/>
    <property type="match status" value="1"/>
</dbReference>
<keyword evidence="5" id="KW-1185">Reference proteome</keyword>
<dbReference type="EMBL" id="JWZT01001276">
    <property type="protein sequence ID" value="KII72336.1"/>
    <property type="molecule type" value="Genomic_DNA"/>
</dbReference>
<dbReference type="SUPFAM" id="SSF56574">
    <property type="entry name" value="Serpins"/>
    <property type="match status" value="1"/>
</dbReference>
<dbReference type="PROSITE" id="PS00284">
    <property type="entry name" value="SERPIN"/>
    <property type="match status" value="1"/>
</dbReference>
<dbReference type="InterPro" id="IPR023796">
    <property type="entry name" value="Serpin_dom"/>
</dbReference>